<dbReference type="PANTHER" id="PTHR48019">
    <property type="entry name" value="SERUM RESPONSE FACTOR HOMOLOG"/>
    <property type="match status" value="1"/>
</dbReference>
<evidence type="ECO:0000256" key="3">
    <source>
        <dbReference type="ARBA" id="ARBA00023125"/>
    </source>
</evidence>
<keyword evidence="3" id="KW-0238">DNA-binding</keyword>
<keyword evidence="4" id="KW-0804">Transcription</keyword>
<dbReference type="GO" id="GO:0000987">
    <property type="term" value="F:cis-regulatory region sequence-specific DNA binding"/>
    <property type="evidence" value="ECO:0007669"/>
    <property type="project" value="InterPro"/>
</dbReference>
<dbReference type="STRING" id="27349.A0A0L6UQW0"/>
<evidence type="ECO:0000313" key="9">
    <source>
        <dbReference type="Proteomes" id="UP000037035"/>
    </source>
</evidence>
<dbReference type="GO" id="GO:0045944">
    <property type="term" value="P:positive regulation of transcription by RNA polymerase II"/>
    <property type="evidence" value="ECO:0007669"/>
    <property type="project" value="InterPro"/>
</dbReference>
<comment type="caution">
    <text evidence="8">The sequence shown here is derived from an EMBL/GenBank/DDBJ whole genome shotgun (WGS) entry which is preliminary data.</text>
</comment>
<dbReference type="EMBL" id="LAVV01009257">
    <property type="protein sequence ID" value="KNZ50914.1"/>
    <property type="molecule type" value="Genomic_DNA"/>
</dbReference>
<dbReference type="Gene3D" id="3.40.1810.10">
    <property type="entry name" value="Transcription factor, MADS-box"/>
    <property type="match status" value="1"/>
</dbReference>
<dbReference type="Pfam" id="PF00319">
    <property type="entry name" value="SRF-TF"/>
    <property type="match status" value="1"/>
</dbReference>
<evidence type="ECO:0000256" key="2">
    <source>
        <dbReference type="ARBA" id="ARBA00023015"/>
    </source>
</evidence>
<dbReference type="PRINTS" id="PR00404">
    <property type="entry name" value="MADSDOMAIN"/>
</dbReference>
<dbReference type="VEuPathDB" id="FungiDB:VP01_417g5"/>
<keyword evidence="2" id="KW-0805">Transcription regulation</keyword>
<dbReference type="CDD" id="cd00266">
    <property type="entry name" value="MADS_SRF_like"/>
    <property type="match status" value="1"/>
</dbReference>
<dbReference type="InterPro" id="IPR050142">
    <property type="entry name" value="MADS-box/MEF2_TF"/>
</dbReference>
<feature type="compositionally biased region" description="Polar residues" evidence="6">
    <location>
        <begin position="244"/>
        <end position="264"/>
    </location>
</feature>
<dbReference type="GO" id="GO:0000981">
    <property type="term" value="F:DNA-binding transcription factor activity, RNA polymerase II-specific"/>
    <property type="evidence" value="ECO:0007669"/>
    <property type="project" value="InterPro"/>
</dbReference>
<feature type="compositionally biased region" description="Polar residues" evidence="6">
    <location>
        <begin position="453"/>
        <end position="473"/>
    </location>
</feature>
<dbReference type="SUPFAM" id="SSF55455">
    <property type="entry name" value="SRF-like"/>
    <property type="match status" value="1"/>
</dbReference>
<organism evidence="8 9">
    <name type="scientific">Puccinia sorghi</name>
    <dbReference type="NCBI Taxonomy" id="27349"/>
    <lineage>
        <taxon>Eukaryota</taxon>
        <taxon>Fungi</taxon>
        <taxon>Dikarya</taxon>
        <taxon>Basidiomycota</taxon>
        <taxon>Pucciniomycotina</taxon>
        <taxon>Pucciniomycetes</taxon>
        <taxon>Pucciniales</taxon>
        <taxon>Pucciniaceae</taxon>
        <taxon>Puccinia</taxon>
    </lineage>
</organism>
<dbReference type="SMART" id="SM00432">
    <property type="entry name" value="MADS"/>
    <property type="match status" value="1"/>
</dbReference>
<feature type="region of interest" description="Disordered" evidence="6">
    <location>
        <begin position="359"/>
        <end position="525"/>
    </location>
</feature>
<reference evidence="8 9" key="1">
    <citation type="submission" date="2015-08" db="EMBL/GenBank/DDBJ databases">
        <title>Next Generation Sequencing and Analysis of the Genome of Puccinia sorghi L Schw, the Causal Agent of Maize Common Rust.</title>
        <authorList>
            <person name="Rochi L."/>
            <person name="Burguener G."/>
            <person name="Darino M."/>
            <person name="Turjanski A."/>
            <person name="Kreff E."/>
            <person name="Dieguez M.J."/>
            <person name="Sacco F."/>
        </authorList>
    </citation>
    <scope>NUCLEOTIDE SEQUENCE [LARGE SCALE GENOMIC DNA]</scope>
    <source>
        <strain evidence="8 9">RO10H11247</strain>
    </source>
</reference>
<comment type="subcellular location">
    <subcellularLocation>
        <location evidence="1">Nucleus</location>
    </subcellularLocation>
</comment>
<gene>
    <name evidence="8" type="ORF">VP01_417g5</name>
</gene>
<dbReference type="InterPro" id="IPR002100">
    <property type="entry name" value="TF_MADSbox"/>
</dbReference>
<evidence type="ECO:0000256" key="1">
    <source>
        <dbReference type="ARBA" id="ARBA00004123"/>
    </source>
</evidence>
<feature type="compositionally biased region" description="Polar residues" evidence="6">
    <location>
        <begin position="514"/>
        <end position="525"/>
    </location>
</feature>
<feature type="compositionally biased region" description="Polar residues" evidence="6">
    <location>
        <begin position="359"/>
        <end position="370"/>
    </location>
</feature>
<dbReference type="AlphaFoldDB" id="A0A0L6UQW0"/>
<dbReference type="InterPro" id="IPR033897">
    <property type="entry name" value="SRF-like_MADS-box"/>
</dbReference>
<keyword evidence="5" id="KW-0539">Nucleus</keyword>
<evidence type="ECO:0000256" key="4">
    <source>
        <dbReference type="ARBA" id="ARBA00023163"/>
    </source>
</evidence>
<name>A0A0L6UQW0_9BASI</name>
<feature type="compositionally biased region" description="Basic and acidic residues" evidence="6">
    <location>
        <begin position="492"/>
        <end position="513"/>
    </location>
</feature>
<evidence type="ECO:0000313" key="8">
    <source>
        <dbReference type="EMBL" id="KNZ50914.1"/>
    </source>
</evidence>
<dbReference type="PROSITE" id="PS50066">
    <property type="entry name" value="MADS_BOX_2"/>
    <property type="match status" value="1"/>
</dbReference>
<proteinExistence type="predicted"/>
<dbReference type="GO" id="GO:0005634">
    <property type="term" value="C:nucleus"/>
    <property type="evidence" value="ECO:0007669"/>
    <property type="project" value="UniProtKB-SubCell"/>
</dbReference>
<accession>A0A0L6UQW0</accession>
<evidence type="ECO:0000259" key="7">
    <source>
        <dbReference type="PROSITE" id="PS50066"/>
    </source>
</evidence>
<sequence>MDSVSGHNEPALSRPTRPLPTAANSSAVESDPRGPTGSPDLGGTLVSHPPEEIAELSSGSEDEDGAGSGSKRRKGKGKYNVPRRQIKIEYIQDKSRRNITFGKRKNGIFKKAQEISTLTGCEVMLIVAPKDSEPQAFTYATTDLPILPIARLQPLIYDPAGEAYIQNCLRYGALMPGTSSGAAATYGIHRTNPPNSNVATLRTGPRASPAPATNAISYNSPYYVHHNGGMSRRAQPPYGMQPPLSVSPQSTSTNVTSSKQTPQSVGFGVQNKRAASDSPVQHLGMPAHPTFKPQNWSPGPHVSTGELPASPVISAPNSAMGSSREIPADWIVANPRSLFQTSSPLGATPMSTRALSSFPLSAQNPASGSAYSHLPPDSNMFHRQGSDGPMMATPTWPPVSQSSPGLRTSPLDTSQNGNSSNAPINDTRFLEPLALSQPYDPRGLGSAEEQYGAGSSYSNSRHLPSLNMHSSASPYGGEPENCDSAGLSAAYLHEDNSGPETEGKHFLLDDPEHNWSSGLHSATSP</sequence>
<evidence type="ECO:0000256" key="5">
    <source>
        <dbReference type="ARBA" id="ARBA00023242"/>
    </source>
</evidence>
<feature type="region of interest" description="Disordered" evidence="6">
    <location>
        <begin position="1"/>
        <end position="79"/>
    </location>
</feature>
<keyword evidence="9" id="KW-1185">Reference proteome</keyword>
<dbReference type="OrthoDB" id="2284405at2759"/>
<evidence type="ECO:0000256" key="6">
    <source>
        <dbReference type="SAM" id="MobiDB-lite"/>
    </source>
</evidence>
<protein>
    <recommendedName>
        <fullName evidence="7">MADS-box domain-containing protein</fullName>
    </recommendedName>
</protein>
<feature type="region of interest" description="Disordered" evidence="6">
    <location>
        <begin position="227"/>
        <end position="307"/>
    </location>
</feature>
<feature type="domain" description="MADS-box" evidence="7">
    <location>
        <begin position="81"/>
        <end position="141"/>
    </location>
</feature>
<dbReference type="GO" id="GO:0046983">
    <property type="term" value="F:protein dimerization activity"/>
    <property type="evidence" value="ECO:0007669"/>
    <property type="project" value="InterPro"/>
</dbReference>
<dbReference type="Proteomes" id="UP000037035">
    <property type="component" value="Unassembled WGS sequence"/>
</dbReference>
<feature type="compositionally biased region" description="Polar residues" evidence="6">
    <location>
        <begin position="398"/>
        <end position="424"/>
    </location>
</feature>
<dbReference type="InterPro" id="IPR036879">
    <property type="entry name" value="TF_MADSbox_sf"/>
</dbReference>